<dbReference type="AlphaFoldDB" id="A0A1Y5SRG3"/>
<name>A0A1Y5SRG3_9RHOB</name>
<dbReference type="EMBL" id="FWFL01000005">
    <property type="protein sequence ID" value="SLN46085.1"/>
    <property type="molecule type" value="Genomic_DNA"/>
</dbReference>
<sequence>MEINSMQPFEAIACCPAAKALRETEITHCRVDQEGIENRNRIQVVITRVVDDVVAGLRGWGNKIGEIPDFCGIVGKPQ</sequence>
<dbReference type="Proteomes" id="UP000193827">
    <property type="component" value="Unassembled WGS sequence"/>
</dbReference>
<keyword evidence="2" id="KW-1185">Reference proteome</keyword>
<evidence type="ECO:0000313" key="1">
    <source>
        <dbReference type="EMBL" id="SLN46085.1"/>
    </source>
</evidence>
<gene>
    <name evidence="1" type="ORF">PEL8287_02385</name>
</gene>
<protein>
    <submittedName>
        <fullName evidence="1">Uncharacterized protein</fullName>
    </submittedName>
</protein>
<organism evidence="1 2">
    <name type="scientific">Roseovarius litorisediminis</name>
    <dbReference type="NCBI Taxonomy" id="1312363"/>
    <lineage>
        <taxon>Bacteria</taxon>
        <taxon>Pseudomonadati</taxon>
        <taxon>Pseudomonadota</taxon>
        <taxon>Alphaproteobacteria</taxon>
        <taxon>Rhodobacterales</taxon>
        <taxon>Roseobacteraceae</taxon>
        <taxon>Roseovarius</taxon>
    </lineage>
</organism>
<reference evidence="1 2" key="1">
    <citation type="submission" date="2017-03" db="EMBL/GenBank/DDBJ databases">
        <authorList>
            <person name="Afonso C.L."/>
            <person name="Miller P.J."/>
            <person name="Scott M.A."/>
            <person name="Spackman E."/>
            <person name="Goraichik I."/>
            <person name="Dimitrov K.M."/>
            <person name="Suarez D.L."/>
            <person name="Swayne D.E."/>
        </authorList>
    </citation>
    <scope>NUCLEOTIDE SEQUENCE [LARGE SCALE GENOMIC DNA]</scope>
    <source>
        <strain evidence="1 2">CECT 8287</strain>
    </source>
</reference>
<evidence type="ECO:0000313" key="2">
    <source>
        <dbReference type="Proteomes" id="UP000193827"/>
    </source>
</evidence>
<proteinExistence type="predicted"/>
<accession>A0A1Y5SRG3</accession>